<feature type="compositionally biased region" description="Basic and acidic residues" evidence="1">
    <location>
        <begin position="192"/>
        <end position="204"/>
    </location>
</feature>
<evidence type="ECO:0000313" key="2">
    <source>
        <dbReference type="EMBL" id="KAL1862473.1"/>
    </source>
</evidence>
<protein>
    <recommendedName>
        <fullName evidence="4">Zn(2)-C6 fungal-type domain-containing protein</fullName>
    </recommendedName>
</protein>
<feature type="region of interest" description="Disordered" evidence="1">
    <location>
        <begin position="73"/>
        <end position="107"/>
    </location>
</feature>
<proteinExistence type="predicted"/>
<evidence type="ECO:0008006" key="4">
    <source>
        <dbReference type="Google" id="ProtNLM"/>
    </source>
</evidence>
<evidence type="ECO:0000313" key="3">
    <source>
        <dbReference type="Proteomes" id="UP001583177"/>
    </source>
</evidence>
<dbReference type="Proteomes" id="UP001583177">
    <property type="component" value="Unassembled WGS sequence"/>
</dbReference>
<feature type="compositionally biased region" description="Polar residues" evidence="1">
    <location>
        <begin position="210"/>
        <end position="219"/>
    </location>
</feature>
<sequence>MSPSAPTGSQQAKNHPSIDDLLETHKPLFRRRKASHLTHPPPPCLSCSLKKMPCIVYAGMRCQRCERNGEEVCVRQKEDLTKPEEAEKAEESGGDGEGTVTHRTRRAGRRAPPLECMVFSLDPAFQRDKRRLLGIAAEMLAGPTAYVLGTPVRLAQTKNFALPVWHQNDKGESTARRAVIAQEIRVLREKEELNQQRKAEERRLAKAKQNESAGLSQQD</sequence>
<evidence type="ECO:0000256" key="1">
    <source>
        <dbReference type="SAM" id="MobiDB-lite"/>
    </source>
</evidence>
<reference evidence="2 3" key="1">
    <citation type="journal article" date="2024" name="IMA Fungus">
        <title>IMA Genome - F19 : A genome assembly and annotation guide to empower mycologists, including annotated draft genome sequences of Ceratocystis pirilliformis, Diaporthe australafricana, Fusarium ophioides, Paecilomyces lecythidis, and Sporothrix stenoceras.</title>
        <authorList>
            <person name="Aylward J."/>
            <person name="Wilson A.M."/>
            <person name="Visagie C.M."/>
            <person name="Spraker J."/>
            <person name="Barnes I."/>
            <person name="Buitendag C."/>
            <person name="Ceriani C."/>
            <person name="Del Mar Angel L."/>
            <person name="du Plessis D."/>
            <person name="Fuchs T."/>
            <person name="Gasser K."/>
            <person name="Kramer D."/>
            <person name="Li W."/>
            <person name="Munsamy K."/>
            <person name="Piso A."/>
            <person name="Price J.L."/>
            <person name="Sonnekus B."/>
            <person name="Thomas C."/>
            <person name="van der Nest A."/>
            <person name="van Dijk A."/>
            <person name="van Heerden A."/>
            <person name="van Vuuren N."/>
            <person name="Yilmaz N."/>
            <person name="Duong T.A."/>
            <person name="van der Merwe N.A."/>
            <person name="Wingfield M.J."/>
            <person name="Wingfield B.D."/>
        </authorList>
    </citation>
    <scope>NUCLEOTIDE SEQUENCE [LARGE SCALE GENOMIC DNA]</scope>
    <source>
        <strain evidence="2 3">CMW 18300</strain>
    </source>
</reference>
<comment type="caution">
    <text evidence="2">The sequence shown here is derived from an EMBL/GenBank/DDBJ whole genome shotgun (WGS) entry which is preliminary data.</text>
</comment>
<organism evidence="2 3">
    <name type="scientific">Diaporthe australafricana</name>
    <dbReference type="NCBI Taxonomy" id="127596"/>
    <lineage>
        <taxon>Eukaryota</taxon>
        <taxon>Fungi</taxon>
        <taxon>Dikarya</taxon>
        <taxon>Ascomycota</taxon>
        <taxon>Pezizomycotina</taxon>
        <taxon>Sordariomycetes</taxon>
        <taxon>Sordariomycetidae</taxon>
        <taxon>Diaporthales</taxon>
        <taxon>Diaporthaceae</taxon>
        <taxon>Diaporthe</taxon>
    </lineage>
</organism>
<keyword evidence="3" id="KW-1185">Reference proteome</keyword>
<dbReference type="EMBL" id="JAWRVE010000081">
    <property type="protein sequence ID" value="KAL1862473.1"/>
    <property type="molecule type" value="Genomic_DNA"/>
</dbReference>
<feature type="compositionally biased region" description="Basic and acidic residues" evidence="1">
    <location>
        <begin position="73"/>
        <end position="91"/>
    </location>
</feature>
<gene>
    <name evidence="2" type="ORF">Daus18300_008570</name>
</gene>
<accession>A0ABR3WHM5</accession>
<name>A0ABR3WHM5_9PEZI</name>
<feature type="region of interest" description="Disordered" evidence="1">
    <location>
        <begin position="192"/>
        <end position="219"/>
    </location>
</feature>